<evidence type="ECO:0000256" key="1">
    <source>
        <dbReference type="SAM" id="MobiDB-lite"/>
    </source>
</evidence>
<keyword evidence="3" id="KW-1185">Reference proteome</keyword>
<accession>A0A803QRZ8</accession>
<feature type="compositionally biased region" description="Pro residues" evidence="1">
    <location>
        <begin position="1"/>
        <end position="10"/>
    </location>
</feature>
<feature type="region of interest" description="Disordered" evidence="1">
    <location>
        <begin position="36"/>
        <end position="63"/>
    </location>
</feature>
<protein>
    <submittedName>
        <fullName evidence="2">Uncharacterized protein</fullName>
    </submittedName>
</protein>
<name>A0A803QRZ8_CANSA</name>
<dbReference type="Gramene" id="evm.model.ctgX2.60">
    <property type="protein sequence ID" value="cds.evm.model.ctgX2.60"/>
    <property type="gene ID" value="evm.TU.ctgX2.60"/>
</dbReference>
<dbReference type="AlphaFoldDB" id="A0A803QRZ8"/>
<reference evidence="2" key="1">
    <citation type="submission" date="2021-03" db="UniProtKB">
        <authorList>
            <consortium name="EnsemblPlants"/>
        </authorList>
    </citation>
    <scope>IDENTIFICATION</scope>
</reference>
<sequence length="63" mass="6952">SKNPDDPPSFSPRTQHPESDQIPVMVVESYHKIKLDARKNKEEEQAPPPSMVVAIGSSPKLVS</sequence>
<evidence type="ECO:0000313" key="2">
    <source>
        <dbReference type="EnsemblPlants" id="cds.evm.model.ctgX2.60"/>
    </source>
</evidence>
<organism evidence="2 3">
    <name type="scientific">Cannabis sativa</name>
    <name type="common">Hemp</name>
    <name type="synonym">Marijuana</name>
    <dbReference type="NCBI Taxonomy" id="3483"/>
    <lineage>
        <taxon>Eukaryota</taxon>
        <taxon>Viridiplantae</taxon>
        <taxon>Streptophyta</taxon>
        <taxon>Embryophyta</taxon>
        <taxon>Tracheophyta</taxon>
        <taxon>Spermatophyta</taxon>
        <taxon>Magnoliopsida</taxon>
        <taxon>eudicotyledons</taxon>
        <taxon>Gunneridae</taxon>
        <taxon>Pentapetalae</taxon>
        <taxon>rosids</taxon>
        <taxon>fabids</taxon>
        <taxon>Rosales</taxon>
        <taxon>Cannabaceae</taxon>
        <taxon>Cannabis</taxon>
    </lineage>
</organism>
<dbReference type="EnsemblPlants" id="evm.model.ctgX2.60">
    <property type="protein sequence ID" value="cds.evm.model.ctgX2.60"/>
    <property type="gene ID" value="evm.TU.ctgX2.60"/>
</dbReference>
<feature type="region of interest" description="Disordered" evidence="1">
    <location>
        <begin position="1"/>
        <end position="23"/>
    </location>
</feature>
<evidence type="ECO:0000313" key="3">
    <source>
        <dbReference type="Proteomes" id="UP000596661"/>
    </source>
</evidence>
<dbReference type="Proteomes" id="UP000596661">
    <property type="component" value="Unassembled WGS sequence"/>
</dbReference>
<proteinExistence type="predicted"/>